<feature type="region of interest" description="Disordered" evidence="7">
    <location>
        <begin position="395"/>
        <end position="424"/>
    </location>
</feature>
<evidence type="ECO:0000256" key="4">
    <source>
        <dbReference type="ARBA" id="ARBA00023306"/>
    </source>
</evidence>
<comment type="subunit">
    <text evidence="5">Self-interacts. Interacts with FtsZ.</text>
</comment>
<dbReference type="CDD" id="cd24048">
    <property type="entry name" value="ASKHA_NBD_FtsA"/>
    <property type="match status" value="1"/>
</dbReference>
<dbReference type="InterPro" id="IPR050696">
    <property type="entry name" value="FtsA/MreB"/>
</dbReference>
<protein>
    <recommendedName>
        <fullName evidence="5 6">Cell division protein FtsA</fullName>
    </recommendedName>
</protein>
<comment type="similarity">
    <text evidence="5 6">Belongs to the FtsA/MreB family.</text>
</comment>
<dbReference type="PATRIC" id="fig|1218508.4.peg.1014"/>
<dbReference type="STRING" id="1218508.JG29_10290"/>
<dbReference type="NCBIfam" id="TIGR01174">
    <property type="entry name" value="ftsA"/>
    <property type="match status" value="1"/>
</dbReference>
<dbReference type="GO" id="GO:0043093">
    <property type="term" value="P:FtsZ-dependent cytokinesis"/>
    <property type="evidence" value="ECO:0007669"/>
    <property type="project" value="UniProtKB-UniRule"/>
</dbReference>
<dbReference type="Gene3D" id="3.30.420.40">
    <property type="match status" value="2"/>
</dbReference>
<dbReference type="PANTHER" id="PTHR32432">
    <property type="entry name" value="CELL DIVISION PROTEIN FTSA-RELATED"/>
    <property type="match status" value="1"/>
</dbReference>
<dbReference type="HOGENOM" id="CLU_037850_1_1_9"/>
<evidence type="ECO:0000259" key="8">
    <source>
        <dbReference type="SMART" id="SM00842"/>
    </source>
</evidence>
<proteinExistence type="inferred from homology"/>
<evidence type="ECO:0000256" key="1">
    <source>
        <dbReference type="ARBA" id="ARBA00022475"/>
    </source>
</evidence>
<dbReference type="Pfam" id="PF02491">
    <property type="entry name" value="SHS2_FTSA"/>
    <property type="match status" value="1"/>
</dbReference>
<comment type="function">
    <text evidence="5 6">Cell division protein that is involved in the assembly of the Z ring. May serve as a membrane anchor for the Z ring.</text>
</comment>
<feature type="compositionally biased region" description="Polar residues" evidence="7">
    <location>
        <begin position="395"/>
        <end position="421"/>
    </location>
</feature>
<accession>A0A0F4KTT6</accession>
<dbReference type="Proteomes" id="UP000033695">
    <property type="component" value="Unassembled WGS sequence"/>
</dbReference>
<feature type="domain" description="SHS2" evidence="8">
    <location>
        <begin position="7"/>
        <end position="194"/>
    </location>
</feature>
<dbReference type="AlphaFoldDB" id="A0A0F4KTT6"/>
<comment type="caution">
    <text evidence="9">The sequence shown here is derived from an EMBL/GenBank/DDBJ whole genome shotgun (WGS) entry which is preliminary data.</text>
</comment>
<keyword evidence="2 5" id="KW-0132">Cell division</keyword>
<evidence type="ECO:0000256" key="3">
    <source>
        <dbReference type="ARBA" id="ARBA00023136"/>
    </source>
</evidence>
<dbReference type="Pfam" id="PF14450">
    <property type="entry name" value="FtsA"/>
    <property type="match status" value="1"/>
</dbReference>
<dbReference type="InterPro" id="IPR043129">
    <property type="entry name" value="ATPase_NBD"/>
</dbReference>
<dbReference type="SUPFAM" id="SSF53067">
    <property type="entry name" value="Actin-like ATPase domain"/>
    <property type="match status" value="2"/>
</dbReference>
<dbReference type="RefSeq" id="WP_045922890.1">
    <property type="nucleotide sequence ID" value="NZ_JBHTHW010000008.1"/>
</dbReference>
<dbReference type="Gene3D" id="3.30.1490.110">
    <property type="match status" value="1"/>
</dbReference>
<dbReference type="GO" id="GO:0009898">
    <property type="term" value="C:cytoplasmic side of plasma membrane"/>
    <property type="evidence" value="ECO:0007669"/>
    <property type="project" value="UniProtKB-UniRule"/>
</dbReference>
<dbReference type="PANTHER" id="PTHR32432:SF4">
    <property type="entry name" value="CELL DIVISION PROTEIN FTSA"/>
    <property type="match status" value="1"/>
</dbReference>
<dbReference type="InterPro" id="IPR003494">
    <property type="entry name" value="SHS2_FtsA"/>
</dbReference>
<evidence type="ECO:0000256" key="2">
    <source>
        <dbReference type="ARBA" id="ARBA00022618"/>
    </source>
</evidence>
<dbReference type="GO" id="GO:0032153">
    <property type="term" value="C:cell division site"/>
    <property type="evidence" value="ECO:0007669"/>
    <property type="project" value="UniProtKB-UniRule"/>
</dbReference>
<evidence type="ECO:0000256" key="7">
    <source>
        <dbReference type="SAM" id="MobiDB-lite"/>
    </source>
</evidence>
<keyword evidence="10" id="KW-1185">Reference proteome</keyword>
<keyword evidence="1 5" id="KW-1003">Cell membrane</keyword>
<dbReference type="EMBL" id="JXBZ01000008">
    <property type="protein sequence ID" value="KJY48626.1"/>
    <property type="molecule type" value="Genomic_DNA"/>
</dbReference>
<reference evidence="9 10" key="1">
    <citation type="submission" date="2014-12" db="EMBL/GenBank/DDBJ databases">
        <title>Comparative genomics of the lactic acid bacteria isolated from the honey bee gut.</title>
        <authorList>
            <person name="Ellegaard K.M."/>
            <person name="Tamarit D."/>
            <person name="Javelind E."/>
            <person name="Olofsson T."/>
            <person name="Andersson S.G."/>
            <person name="Vasquez A."/>
        </authorList>
    </citation>
    <scope>NUCLEOTIDE SEQUENCE [LARGE SCALE GENOMIC DNA]</scope>
    <source>
        <strain evidence="9 10">Hon2</strain>
    </source>
</reference>
<name>A0A0F4KTT6_9LACO</name>
<evidence type="ECO:0000256" key="5">
    <source>
        <dbReference type="HAMAP-Rule" id="MF_02033"/>
    </source>
</evidence>
<evidence type="ECO:0000256" key="6">
    <source>
        <dbReference type="PIRNR" id="PIRNR003101"/>
    </source>
</evidence>
<dbReference type="SMART" id="SM00842">
    <property type="entry name" value="FtsA"/>
    <property type="match status" value="1"/>
</dbReference>
<evidence type="ECO:0000313" key="9">
    <source>
        <dbReference type="EMBL" id="KJY48626.1"/>
    </source>
</evidence>
<organism evidence="9 10">
    <name type="scientific">Bombilactobacillus mellis</name>
    <dbReference type="NCBI Taxonomy" id="1218508"/>
    <lineage>
        <taxon>Bacteria</taxon>
        <taxon>Bacillati</taxon>
        <taxon>Bacillota</taxon>
        <taxon>Bacilli</taxon>
        <taxon>Lactobacillales</taxon>
        <taxon>Lactobacillaceae</taxon>
        <taxon>Bombilactobacillus</taxon>
    </lineage>
</organism>
<dbReference type="InterPro" id="IPR020823">
    <property type="entry name" value="Cell_div_FtsA"/>
</dbReference>
<dbReference type="HAMAP" id="MF_02033">
    <property type="entry name" value="FtsA"/>
    <property type="match status" value="1"/>
</dbReference>
<keyword evidence="3 5" id="KW-0472">Membrane</keyword>
<sequence length="435" mass="46980">MDDSMIIVSLDIGTTAMKVVVANVSKGQLNVIGIGSAHAQGMNRGVIVDIDKASAAVKEAVKKAASQSNTEIHDVVVGLPTNGVQIYSCQGTIALSDQTKEIDDKDVQQVMTAALMQTLPAEQEYVALIPNNFSVDGFKNIKDPRGMIGTRLEFSGILYSLPKSIVHNVAKAVERAGLSIVHTVLAPAALSQVALTDGEQNFGTILIDLGGGQSTASVIHDRKLKFSTVDTEGGNLVVHDISVVLNTTLQNAAKLQRYYGTVNIKAASEAEEFPVEVVGQDEPQAVTSKYLSEIITARVQQIFERLQKRLAKIKAFDLPGGVVITGGLAEMDGVDQLARNIFGVKVKTFVPQQMGLRHPAFTESLGLVSYAQSLNDLDLLAYAVIQQHNFTDGKDNFQSFQSEESQTPKSSDNNAHPTSTPMGEKFKNFWKKFFD</sequence>
<keyword evidence="4 5" id="KW-0131">Cell cycle</keyword>
<evidence type="ECO:0000313" key="10">
    <source>
        <dbReference type="Proteomes" id="UP000033695"/>
    </source>
</evidence>
<dbReference type="OrthoDB" id="9768127at2"/>
<comment type="subcellular location">
    <subcellularLocation>
        <location evidence="5">Cell membrane</location>
        <topology evidence="5">Peripheral membrane protein</topology>
        <orientation evidence="5">Cytoplasmic side</orientation>
    </subcellularLocation>
    <text evidence="5">Localizes to the Z ring in an FtsZ-dependent manner. Targeted to the membrane through a conserved C-terminal amphipathic helix.</text>
</comment>
<gene>
    <name evidence="5" type="primary">ftsA</name>
    <name evidence="9" type="ORF">JG29_10290</name>
</gene>
<dbReference type="PIRSF" id="PIRSF003101">
    <property type="entry name" value="FtsA"/>
    <property type="match status" value="1"/>
</dbReference>